<comment type="subcellular location">
    <subcellularLocation>
        <location evidence="4">Cell membrane</location>
        <topology evidence="4">Multi-pass membrane protein</topology>
    </subcellularLocation>
</comment>
<evidence type="ECO:0000313" key="7">
    <source>
        <dbReference type="EMBL" id="TMQ69956.1"/>
    </source>
</evidence>
<name>A0A538U225_UNCEI</name>
<evidence type="ECO:0000256" key="5">
    <source>
        <dbReference type="PROSITE-ProRule" id="PRU00354"/>
    </source>
</evidence>
<dbReference type="AlphaFoldDB" id="A0A538U225"/>
<dbReference type="NCBIfam" id="NF037959">
    <property type="entry name" value="MFS_SpdSyn"/>
    <property type="match status" value="1"/>
</dbReference>
<sequence length="514" mass="56126">MSGSLWLYVVVALSGAGVLALEILGTRLLGPFYGVSLYLWSALISVTHAALSVGYALGGRWADRDLRAARLPWLLTGAGLWIMVVPWMREPLLAATEHLGLRAAVLLTATVLFFPPLALLGMVSPIAIRIHASGLERVGRSAGNLYAVSTMASVAAALITGFWLIPTVGVQRLTIGTGLMLLIAALVAWLVGEPARARALTTWTLLIPGAFGIWNVARDEPLPPHVRSRIDSPYAEIRVVDHHGLRYFMIDGGIHTIVRPGTPESHHAYVHVGELANELFSKPGRMLLIGLGGGAVARTFTRDGWQVDAVEIDPQVVRTARDWFELMPTTATVHVEDGRRFLRRAAERWDVIFLDAFGSSAIPFHLITREAFALARSRLARGGVLVVNVEAVGWDDELVKSVGRTLGAEFSQVLALPIAEPPDKLGNLILLASDRPLEISDAALGNPADYIADDYLHWTVVLRNHAWENRFVPGRTGGQVLTDDLDPVDVWAERINLAARVDLHRFFGRETATW</sequence>
<feature type="transmembrane region" description="Helical" evidence="4">
    <location>
        <begin position="199"/>
        <end position="217"/>
    </location>
</feature>
<comment type="similarity">
    <text evidence="1 4">Belongs to the spermidine/spermine synthase family.</text>
</comment>
<keyword evidence="4" id="KW-0745">Spermidine biosynthesis</keyword>
<dbReference type="PROSITE" id="PS51006">
    <property type="entry name" value="PABS_2"/>
    <property type="match status" value="1"/>
</dbReference>
<accession>A0A538U225</accession>
<dbReference type="GO" id="GO:0004766">
    <property type="term" value="F:spermidine synthase activity"/>
    <property type="evidence" value="ECO:0007669"/>
    <property type="project" value="UniProtKB-UniRule"/>
</dbReference>
<keyword evidence="4" id="KW-1003">Cell membrane</keyword>
<dbReference type="EC" id="2.5.1.16" evidence="4"/>
<dbReference type="SUPFAM" id="SSF53335">
    <property type="entry name" value="S-adenosyl-L-methionine-dependent methyltransferases"/>
    <property type="match status" value="1"/>
</dbReference>
<dbReference type="HAMAP" id="MF_00198">
    <property type="entry name" value="Spermidine_synth"/>
    <property type="match status" value="1"/>
</dbReference>
<keyword evidence="4" id="KW-0472">Membrane</keyword>
<keyword evidence="4" id="KW-1133">Transmembrane helix</keyword>
<feature type="transmembrane region" description="Helical" evidence="4">
    <location>
        <begin position="100"/>
        <end position="123"/>
    </location>
</feature>
<reference evidence="7 8" key="1">
    <citation type="journal article" date="2019" name="Nat. Microbiol.">
        <title>Mediterranean grassland soil C-N compound turnover is dependent on rainfall and depth, and is mediated by genomically divergent microorganisms.</title>
        <authorList>
            <person name="Diamond S."/>
            <person name="Andeer P.F."/>
            <person name="Li Z."/>
            <person name="Crits-Christoph A."/>
            <person name="Burstein D."/>
            <person name="Anantharaman K."/>
            <person name="Lane K.R."/>
            <person name="Thomas B.C."/>
            <person name="Pan C."/>
            <person name="Northen T.R."/>
            <person name="Banfield J.F."/>
        </authorList>
    </citation>
    <scope>NUCLEOTIDE SEQUENCE [LARGE SCALE GENOMIC DNA]</scope>
    <source>
        <strain evidence="7">WS_10</strain>
    </source>
</reference>
<dbReference type="UniPathway" id="UPA00248">
    <property type="reaction ID" value="UER00314"/>
</dbReference>
<evidence type="ECO:0000256" key="4">
    <source>
        <dbReference type="HAMAP-Rule" id="MF_00198"/>
    </source>
</evidence>
<feature type="domain" description="PABS" evidence="6">
    <location>
        <begin position="201"/>
        <end position="435"/>
    </location>
</feature>
<dbReference type="InterPro" id="IPR030374">
    <property type="entry name" value="PABS"/>
</dbReference>
<organism evidence="7 8">
    <name type="scientific">Eiseniibacteriota bacterium</name>
    <dbReference type="NCBI Taxonomy" id="2212470"/>
    <lineage>
        <taxon>Bacteria</taxon>
        <taxon>Candidatus Eiseniibacteriota</taxon>
    </lineage>
</organism>
<dbReference type="InterPro" id="IPR001045">
    <property type="entry name" value="Spermi_synthase"/>
</dbReference>
<comment type="function">
    <text evidence="4">Catalyzes the irreversible transfer of a propylamine group from the amino donor S-adenosylmethioninamine (decarboxy-AdoMet) to putrescine (1,4-diaminobutane) to yield spermidine.</text>
</comment>
<dbReference type="PANTHER" id="PTHR43317:SF1">
    <property type="entry name" value="THERMOSPERMINE SYNTHASE ACAULIS5"/>
    <property type="match status" value="1"/>
</dbReference>
<comment type="pathway">
    <text evidence="4">Amine and polyamine biosynthesis; spermidine biosynthesis; spermidine from putrescine: step 1/1.</text>
</comment>
<evidence type="ECO:0000256" key="2">
    <source>
        <dbReference type="ARBA" id="ARBA00022679"/>
    </source>
</evidence>
<comment type="caution">
    <text evidence="7">The sequence shown here is derived from an EMBL/GenBank/DDBJ whole genome shotgun (WGS) entry which is preliminary data.</text>
</comment>
<dbReference type="Pfam" id="PF01564">
    <property type="entry name" value="Spermine_synth"/>
    <property type="match status" value="1"/>
</dbReference>
<keyword evidence="3 4" id="KW-0620">Polyamine biosynthesis</keyword>
<feature type="transmembrane region" description="Helical" evidence="4">
    <location>
        <begin position="144"/>
        <end position="165"/>
    </location>
</feature>
<dbReference type="GO" id="GO:0005886">
    <property type="term" value="C:plasma membrane"/>
    <property type="evidence" value="ECO:0007669"/>
    <property type="project" value="UniProtKB-SubCell"/>
</dbReference>
<comment type="catalytic activity">
    <reaction evidence="4">
        <text>S-adenosyl 3-(methylsulfanyl)propylamine + putrescine = S-methyl-5'-thioadenosine + spermidine + H(+)</text>
        <dbReference type="Rhea" id="RHEA:12721"/>
        <dbReference type="ChEBI" id="CHEBI:15378"/>
        <dbReference type="ChEBI" id="CHEBI:17509"/>
        <dbReference type="ChEBI" id="CHEBI:57443"/>
        <dbReference type="ChEBI" id="CHEBI:57834"/>
        <dbReference type="ChEBI" id="CHEBI:326268"/>
        <dbReference type="EC" id="2.5.1.16"/>
    </reaction>
</comment>
<dbReference type="Proteomes" id="UP000319836">
    <property type="component" value="Unassembled WGS sequence"/>
</dbReference>
<feature type="binding site" evidence="4">
    <location>
        <position position="266"/>
    </location>
    <ligand>
        <name>spermidine</name>
        <dbReference type="ChEBI" id="CHEBI:57834"/>
    </ligand>
</feature>
<dbReference type="InterPro" id="IPR029063">
    <property type="entry name" value="SAM-dependent_MTases_sf"/>
</dbReference>
<evidence type="ECO:0000256" key="3">
    <source>
        <dbReference type="ARBA" id="ARBA00023115"/>
    </source>
</evidence>
<dbReference type="PANTHER" id="PTHR43317">
    <property type="entry name" value="THERMOSPERMINE SYNTHASE ACAULIS5"/>
    <property type="match status" value="1"/>
</dbReference>
<feature type="binding site" evidence="4">
    <location>
        <position position="311"/>
    </location>
    <ligand>
        <name>S-methyl-5'-thioadenosine</name>
        <dbReference type="ChEBI" id="CHEBI:17509"/>
    </ligand>
</feature>
<dbReference type="CDD" id="cd02440">
    <property type="entry name" value="AdoMet_MTases"/>
    <property type="match status" value="1"/>
</dbReference>
<gene>
    <name evidence="4" type="primary">speE</name>
    <name evidence="7" type="ORF">E6K80_10040</name>
</gene>
<dbReference type="GO" id="GO:0008295">
    <property type="term" value="P:spermidine biosynthetic process"/>
    <property type="evidence" value="ECO:0007669"/>
    <property type="project" value="UniProtKB-UniRule"/>
</dbReference>
<comment type="subunit">
    <text evidence="4">Homodimer or homotetramer.</text>
</comment>
<protein>
    <recommendedName>
        <fullName evidence="4">Polyamine aminopropyltransferase</fullName>
    </recommendedName>
    <alternativeName>
        <fullName evidence="4">Putrescine aminopropyltransferase</fullName>
        <shortName evidence="4">PAPT</shortName>
    </alternativeName>
    <alternativeName>
        <fullName evidence="4">Spermidine synthase</fullName>
        <shortName evidence="4">SPDS</shortName>
        <shortName evidence="4">SPDSY</shortName>
        <ecNumber evidence="4">2.5.1.16</ecNumber>
    </alternativeName>
</protein>
<evidence type="ECO:0000313" key="8">
    <source>
        <dbReference type="Proteomes" id="UP000319836"/>
    </source>
</evidence>
<comment type="caution">
    <text evidence="4">Lacks conserved residue(s) required for the propagation of feature annotation.</text>
</comment>
<feature type="transmembrane region" description="Helical" evidence="4">
    <location>
        <begin position="36"/>
        <end position="57"/>
    </location>
</feature>
<dbReference type="Gene3D" id="3.40.50.150">
    <property type="entry name" value="Vaccinia Virus protein VP39"/>
    <property type="match status" value="1"/>
</dbReference>
<evidence type="ECO:0000256" key="1">
    <source>
        <dbReference type="ARBA" id="ARBA00007867"/>
    </source>
</evidence>
<feature type="transmembrane region" description="Helical" evidence="4">
    <location>
        <begin position="69"/>
        <end position="88"/>
    </location>
</feature>
<feature type="transmembrane region" description="Helical" evidence="4">
    <location>
        <begin position="171"/>
        <end position="192"/>
    </location>
</feature>
<evidence type="ECO:0000259" key="6">
    <source>
        <dbReference type="PROSITE" id="PS51006"/>
    </source>
</evidence>
<feature type="binding site" evidence="4">
    <location>
        <begin position="337"/>
        <end position="338"/>
    </location>
    <ligand>
        <name>S-methyl-5'-thioadenosine</name>
        <dbReference type="ChEBI" id="CHEBI:17509"/>
    </ligand>
</feature>
<dbReference type="EMBL" id="VBPA01000250">
    <property type="protein sequence ID" value="TMQ69956.1"/>
    <property type="molecule type" value="Genomic_DNA"/>
</dbReference>
<dbReference type="GO" id="GO:0010487">
    <property type="term" value="F:thermospermine synthase activity"/>
    <property type="evidence" value="ECO:0007669"/>
    <property type="project" value="UniProtKB-ARBA"/>
</dbReference>
<feature type="active site" description="Proton acceptor" evidence="4 5">
    <location>
        <position position="355"/>
    </location>
</feature>
<keyword evidence="4" id="KW-0812">Transmembrane</keyword>
<proteinExistence type="inferred from homology"/>
<keyword evidence="2 4" id="KW-0808">Transferase</keyword>